<dbReference type="RefSeq" id="WP_067654345.1">
    <property type="nucleotide sequence ID" value="NZ_FQXG01000001.1"/>
</dbReference>
<keyword evidence="2" id="KW-1185">Reference proteome</keyword>
<reference evidence="1 2" key="1">
    <citation type="submission" date="2016-11" db="EMBL/GenBank/DDBJ databases">
        <authorList>
            <person name="Jaros S."/>
            <person name="Januszkiewicz K."/>
            <person name="Wedrychowicz H."/>
        </authorList>
    </citation>
    <scope>NUCLEOTIDE SEQUENCE [LARGE SCALE GENOMIC DNA]</scope>
    <source>
        <strain evidence="1 2">DSM 16917</strain>
    </source>
</reference>
<evidence type="ECO:0000313" key="1">
    <source>
        <dbReference type="EMBL" id="SHG83384.1"/>
    </source>
</evidence>
<sequence length="161" mass="18072">MPALLIPDHETLKAWLDHGQIPYYLCGSCQGLHLNQLQECPGIYDAKVEIEGDFLYLSASIEVRPAGLMTAFAEMSRLNTHFPTLKIFIEMVDESLPRILMCHNLALSPGMSQSQFLYFVQDCMDQMGQAAAEVNRLGVVYQGDEEPEEEAQPAPERALMH</sequence>
<protein>
    <submittedName>
        <fullName evidence="1">Putative sensory transduction regulator</fullName>
    </submittedName>
</protein>
<dbReference type="Proteomes" id="UP000184268">
    <property type="component" value="Unassembled WGS sequence"/>
</dbReference>
<proteinExistence type="predicted"/>
<gene>
    <name evidence="1" type="ORF">SAMN02745129_0862</name>
</gene>
<evidence type="ECO:0000313" key="2">
    <source>
        <dbReference type="Proteomes" id="UP000184268"/>
    </source>
</evidence>
<organism evidence="1 2">
    <name type="scientific">Ferrimonas marina</name>
    <dbReference type="NCBI Taxonomy" id="299255"/>
    <lineage>
        <taxon>Bacteria</taxon>
        <taxon>Pseudomonadati</taxon>
        <taxon>Pseudomonadota</taxon>
        <taxon>Gammaproteobacteria</taxon>
        <taxon>Alteromonadales</taxon>
        <taxon>Ferrimonadaceae</taxon>
        <taxon>Ferrimonas</taxon>
    </lineage>
</organism>
<dbReference type="EMBL" id="FQXG01000001">
    <property type="protein sequence ID" value="SHG83384.1"/>
    <property type="molecule type" value="Genomic_DNA"/>
</dbReference>
<dbReference type="AlphaFoldDB" id="A0A1M5N1E7"/>
<dbReference type="Pfam" id="PF10722">
    <property type="entry name" value="YbjN"/>
    <property type="match status" value="1"/>
</dbReference>
<dbReference type="STRING" id="299255.SAMN02745129_0862"/>
<name>A0A1M5N1E7_9GAMM</name>
<dbReference type="InterPro" id="IPR019660">
    <property type="entry name" value="Put_sensory_transdc_reg_YbjN"/>
</dbReference>
<dbReference type="OrthoDB" id="6398515at2"/>
<accession>A0A1M5N1E7</accession>